<proteinExistence type="predicted"/>
<comment type="caution">
    <text evidence="3">The sequence shown here is derived from an EMBL/GenBank/DDBJ whole genome shotgun (WGS) entry which is preliminary data.</text>
</comment>
<keyword evidence="2" id="KW-0732">Signal</keyword>
<evidence type="ECO:0000256" key="2">
    <source>
        <dbReference type="SAM" id="SignalP"/>
    </source>
</evidence>
<accession>A0ABV4YUR5</accession>
<dbReference type="InterPro" id="IPR019076">
    <property type="entry name" value="Spore_lipoprot_YhcN/YlaJ-like"/>
</dbReference>
<feature type="compositionally biased region" description="Low complexity" evidence="1">
    <location>
        <begin position="215"/>
        <end position="226"/>
    </location>
</feature>
<dbReference type="RefSeq" id="WP_306073123.1">
    <property type="nucleotide sequence ID" value="NZ_JAROBZ020000001.1"/>
</dbReference>
<evidence type="ECO:0000313" key="4">
    <source>
        <dbReference type="Proteomes" id="UP001241748"/>
    </source>
</evidence>
<feature type="compositionally biased region" description="Low complexity" evidence="1">
    <location>
        <begin position="102"/>
        <end position="206"/>
    </location>
</feature>
<evidence type="ECO:0000313" key="3">
    <source>
        <dbReference type="EMBL" id="MFB3168303.1"/>
    </source>
</evidence>
<evidence type="ECO:0000256" key="1">
    <source>
        <dbReference type="SAM" id="MobiDB-lite"/>
    </source>
</evidence>
<feature type="region of interest" description="Disordered" evidence="1">
    <location>
        <begin position="101"/>
        <end position="234"/>
    </location>
</feature>
<name>A0ABV4YUR5_9BACI</name>
<reference evidence="3 4" key="1">
    <citation type="submission" date="2024-05" db="EMBL/GenBank/DDBJ databases">
        <authorList>
            <person name="Venkateswaran K."/>
        </authorList>
    </citation>
    <scope>NUCLEOTIDE SEQUENCE [LARGE SCALE GENOMIC DNA]</scope>
    <source>
        <strain evidence="3 4">179-C4-2-HS</strain>
    </source>
</reference>
<dbReference type="Proteomes" id="UP001241748">
    <property type="component" value="Unassembled WGS sequence"/>
</dbReference>
<feature type="chain" id="PRO_5046829914" evidence="2">
    <location>
        <begin position="22"/>
        <end position="300"/>
    </location>
</feature>
<keyword evidence="4" id="KW-1185">Reference proteome</keyword>
<dbReference type="EMBL" id="JAROBZ020000001">
    <property type="protein sequence ID" value="MFB3168303.1"/>
    <property type="molecule type" value="Genomic_DNA"/>
</dbReference>
<gene>
    <name evidence="3" type="ORF">P5G62_014390</name>
</gene>
<dbReference type="PROSITE" id="PS51257">
    <property type="entry name" value="PROKAR_LIPOPROTEIN"/>
    <property type="match status" value="1"/>
</dbReference>
<sequence length="300" mass="31326">MKKGLITFVLTSTLIGLTGCAGDNQNAGNDNNGANLGVNNVRNDMRNNDNNGVTGRNVSNQNLRVSTRAANNVERLGEVEQAHVIIRNNDAYVAVRLNNQQGTTGDRAGTGTGTTNNRGGNGNNAGNTQNTGTGNTGITGTNTNTGNNGTTGNNTNVGNGFTGNYTNSGNTGTTGPNMNTGNGAITGNNTGAGTDRITGTNTNTGNNGTGGTGTNTGNTGTNMNGNNGTGGTNYKEVSTRLEQRIADQVRAADKKIHNVYVSYDNDFYSQMNNYTNDIQNGRNRNGIWDDFTDTVGRFFR</sequence>
<protein>
    <submittedName>
        <fullName evidence="3">YhcN/YlaJ family sporulation lipoprotein</fullName>
    </submittedName>
</protein>
<organism evidence="3 4">
    <name type="scientific">Neobacillus driksii</name>
    <dbReference type="NCBI Taxonomy" id="3035913"/>
    <lineage>
        <taxon>Bacteria</taxon>
        <taxon>Bacillati</taxon>
        <taxon>Bacillota</taxon>
        <taxon>Bacilli</taxon>
        <taxon>Bacillales</taxon>
        <taxon>Bacillaceae</taxon>
        <taxon>Neobacillus</taxon>
    </lineage>
</organism>
<dbReference type="Pfam" id="PF09580">
    <property type="entry name" value="Spore_YhcN_YlaJ"/>
    <property type="match status" value="2"/>
</dbReference>
<feature type="signal peptide" evidence="2">
    <location>
        <begin position="1"/>
        <end position="21"/>
    </location>
</feature>
<keyword evidence="3" id="KW-0449">Lipoprotein</keyword>